<proteinExistence type="inferred from homology"/>
<feature type="transmembrane region" description="Helical" evidence="8">
    <location>
        <begin position="6"/>
        <end position="26"/>
    </location>
</feature>
<evidence type="ECO:0000256" key="4">
    <source>
        <dbReference type="ARBA" id="ARBA00022722"/>
    </source>
</evidence>
<comment type="subcellular location">
    <subcellularLocation>
        <location evidence="2">Nucleus</location>
    </subcellularLocation>
</comment>
<evidence type="ECO:0000256" key="1">
    <source>
        <dbReference type="ARBA" id="ARBA00001968"/>
    </source>
</evidence>
<feature type="domain" description="DDE Tnp4" evidence="9">
    <location>
        <begin position="212"/>
        <end position="375"/>
    </location>
</feature>
<dbReference type="InterPro" id="IPR027806">
    <property type="entry name" value="HARBI1_dom"/>
</dbReference>
<dbReference type="PANTHER" id="PTHR22930:SF206">
    <property type="entry name" value="NUCLEASE HARBI1"/>
    <property type="match status" value="1"/>
</dbReference>
<keyword evidence="10" id="KW-1185">Reference proteome</keyword>
<keyword evidence="8" id="KW-1133">Transmembrane helix</keyword>
<dbReference type="Pfam" id="PF13359">
    <property type="entry name" value="DDE_Tnp_4"/>
    <property type="match status" value="1"/>
</dbReference>
<evidence type="ECO:0000256" key="5">
    <source>
        <dbReference type="ARBA" id="ARBA00022723"/>
    </source>
</evidence>
<dbReference type="RefSeq" id="XP_054826090.1">
    <property type="nucleotide sequence ID" value="XM_054970115.1"/>
</dbReference>
<comment type="cofactor">
    <cofactor evidence="1">
        <name>a divalent metal cation</name>
        <dbReference type="ChEBI" id="CHEBI:60240"/>
    </cofactor>
</comment>
<keyword evidence="8" id="KW-0812">Transmembrane</keyword>
<evidence type="ECO:0000313" key="11">
    <source>
        <dbReference type="RefSeq" id="XP_054826090.1"/>
    </source>
</evidence>
<protein>
    <submittedName>
        <fullName evidence="11">Uncharacterized protein LOC129323587</fullName>
    </submittedName>
</protein>
<sequence>MDPVIAVVAQVIWVMMACQTQMLLAYRRYAMRRRRAAARMFFKNSCATVAWARSRRRRRCQRFCQWLVLAEMEEPRQHWVFPRSSDWWENIVMVHWDDRQWMRRFRMSKSTFIELVEALRPRLHRQTTSLRVPISVERKVAVSVWWLASGTSYQVASDLFGIGKSTVASAVVEFCLAVELELLSKTVVFGAAIGQIMDGFRKLGFPHCVGAIDGTHIPICAPGGRPDQYGNRKNFSSILLQGTVDHLGRFVDAEVGWSGKNHDAFVFAHSAFCAAMDAGTLLQGHGYLVVDGVRIPPVVIADGAYPMRRWLMKPYGRAATTAAHQNFDRRLARARNRVECAFGRLKARWRCLAHRLQVREHNVVAIVTACVVLHNLCESKGHPIIGGGRPPAPILVSSFEETEDTSNNRHLAEGKKVRDALAKFIENFGC</sequence>
<evidence type="ECO:0000256" key="2">
    <source>
        <dbReference type="ARBA" id="ARBA00004123"/>
    </source>
</evidence>
<evidence type="ECO:0000256" key="6">
    <source>
        <dbReference type="ARBA" id="ARBA00022801"/>
    </source>
</evidence>
<comment type="similarity">
    <text evidence="3">Belongs to the HARBI1 family.</text>
</comment>
<keyword evidence="5" id="KW-0479">Metal-binding</keyword>
<name>A0AA97IV04_EUBMA</name>
<dbReference type="GO" id="GO:0005634">
    <property type="term" value="C:nucleus"/>
    <property type="evidence" value="ECO:0007669"/>
    <property type="project" value="UniProtKB-SubCell"/>
</dbReference>
<keyword evidence="6" id="KW-0378">Hydrolase</keyword>
<dbReference type="GO" id="GO:0016787">
    <property type="term" value="F:hydrolase activity"/>
    <property type="evidence" value="ECO:0007669"/>
    <property type="project" value="UniProtKB-KW"/>
</dbReference>
<keyword evidence="7" id="KW-0539">Nucleus</keyword>
<dbReference type="KEGG" id="emc:129323587"/>
<dbReference type="GO" id="GO:0004518">
    <property type="term" value="F:nuclease activity"/>
    <property type="evidence" value="ECO:0007669"/>
    <property type="project" value="UniProtKB-KW"/>
</dbReference>
<evidence type="ECO:0000313" key="10">
    <source>
        <dbReference type="Proteomes" id="UP001190640"/>
    </source>
</evidence>
<reference evidence="11" key="1">
    <citation type="submission" date="2025-08" db="UniProtKB">
        <authorList>
            <consortium name="RefSeq"/>
        </authorList>
    </citation>
    <scope>IDENTIFICATION</scope>
    <source>
        <tissue evidence="11">Blood</tissue>
    </source>
</reference>
<evidence type="ECO:0000256" key="7">
    <source>
        <dbReference type="ARBA" id="ARBA00023242"/>
    </source>
</evidence>
<evidence type="ECO:0000256" key="8">
    <source>
        <dbReference type="SAM" id="Phobius"/>
    </source>
</evidence>
<keyword evidence="8" id="KW-0472">Membrane</keyword>
<accession>A0AA97IV04</accession>
<dbReference type="PANTHER" id="PTHR22930">
    <property type="match status" value="1"/>
</dbReference>
<organism evidence="10 11">
    <name type="scientific">Eublepharis macularius</name>
    <name type="common">Leopard gecko</name>
    <name type="synonym">Cyrtodactylus macularius</name>
    <dbReference type="NCBI Taxonomy" id="481883"/>
    <lineage>
        <taxon>Eukaryota</taxon>
        <taxon>Metazoa</taxon>
        <taxon>Chordata</taxon>
        <taxon>Craniata</taxon>
        <taxon>Vertebrata</taxon>
        <taxon>Euteleostomi</taxon>
        <taxon>Lepidosauria</taxon>
        <taxon>Squamata</taxon>
        <taxon>Bifurcata</taxon>
        <taxon>Gekkota</taxon>
        <taxon>Eublepharidae</taxon>
        <taxon>Eublepharinae</taxon>
        <taxon>Eublepharis</taxon>
    </lineage>
</organism>
<dbReference type="AlphaFoldDB" id="A0AA97IV04"/>
<dbReference type="Proteomes" id="UP001190640">
    <property type="component" value="Chromosome 2"/>
</dbReference>
<dbReference type="InterPro" id="IPR045249">
    <property type="entry name" value="HARBI1-like"/>
</dbReference>
<keyword evidence="4" id="KW-0540">Nuclease</keyword>
<dbReference type="GeneID" id="129323587"/>
<evidence type="ECO:0000259" key="9">
    <source>
        <dbReference type="Pfam" id="PF13359"/>
    </source>
</evidence>
<evidence type="ECO:0000256" key="3">
    <source>
        <dbReference type="ARBA" id="ARBA00006958"/>
    </source>
</evidence>
<dbReference type="GO" id="GO:0046872">
    <property type="term" value="F:metal ion binding"/>
    <property type="evidence" value="ECO:0007669"/>
    <property type="project" value="UniProtKB-KW"/>
</dbReference>
<gene>
    <name evidence="11" type="primary">LOC129323587</name>
</gene>